<dbReference type="InterPro" id="IPR036188">
    <property type="entry name" value="FAD/NAD-bd_sf"/>
</dbReference>
<dbReference type="OrthoDB" id="10051892at2759"/>
<dbReference type="HOGENOM" id="CLU_025587_1_0_1"/>
<protein>
    <recommendedName>
        <fullName evidence="4">FAD dependent oxidoreductase domain-containing protein</fullName>
    </recommendedName>
</protein>
<gene>
    <name evidence="2" type="ORF">M408DRAFT_330145</name>
</gene>
<name>A0A0C2WLP3_SERVB</name>
<dbReference type="EMBL" id="KN824300">
    <property type="protein sequence ID" value="KIM27238.1"/>
    <property type="molecule type" value="Genomic_DNA"/>
</dbReference>
<dbReference type="Gene3D" id="3.50.50.60">
    <property type="entry name" value="FAD/NAD(P)-binding domain"/>
    <property type="match status" value="1"/>
</dbReference>
<keyword evidence="1" id="KW-0472">Membrane</keyword>
<evidence type="ECO:0000313" key="3">
    <source>
        <dbReference type="Proteomes" id="UP000054097"/>
    </source>
</evidence>
<feature type="transmembrane region" description="Helical" evidence="1">
    <location>
        <begin position="12"/>
        <end position="31"/>
    </location>
</feature>
<accession>A0A0C2WLP3</accession>
<reference evidence="2 3" key="1">
    <citation type="submission" date="2014-04" db="EMBL/GenBank/DDBJ databases">
        <authorList>
            <consortium name="DOE Joint Genome Institute"/>
            <person name="Kuo A."/>
            <person name="Zuccaro A."/>
            <person name="Kohler A."/>
            <person name="Nagy L.G."/>
            <person name="Floudas D."/>
            <person name="Copeland A."/>
            <person name="Barry K.W."/>
            <person name="Cichocki N."/>
            <person name="Veneault-Fourrey C."/>
            <person name="LaButti K."/>
            <person name="Lindquist E.A."/>
            <person name="Lipzen A."/>
            <person name="Lundell T."/>
            <person name="Morin E."/>
            <person name="Murat C."/>
            <person name="Sun H."/>
            <person name="Tunlid A."/>
            <person name="Henrissat B."/>
            <person name="Grigoriev I.V."/>
            <person name="Hibbett D.S."/>
            <person name="Martin F."/>
            <person name="Nordberg H.P."/>
            <person name="Cantor M.N."/>
            <person name="Hua S.X."/>
        </authorList>
    </citation>
    <scope>NUCLEOTIDE SEQUENCE [LARGE SCALE GENOMIC DNA]</scope>
    <source>
        <strain evidence="2 3">MAFF 305830</strain>
    </source>
</reference>
<keyword evidence="1" id="KW-1133">Transmembrane helix</keyword>
<feature type="transmembrane region" description="Helical" evidence="1">
    <location>
        <begin position="62"/>
        <end position="81"/>
    </location>
</feature>
<keyword evidence="1" id="KW-0812">Transmembrane</keyword>
<dbReference type="AlphaFoldDB" id="A0A0C2WLP3"/>
<evidence type="ECO:0008006" key="4">
    <source>
        <dbReference type="Google" id="ProtNLM"/>
    </source>
</evidence>
<dbReference type="SUPFAM" id="SSF51905">
    <property type="entry name" value="FAD/NAD(P)-binding domain"/>
    <property type="match status" value="1"/>
</dbReference>
<proteinExistence type="predicted"/>
<dbReference type="Proteomes" id="UP000054097">
    <property type="component" value="Unassembled WGS sequence"/>
</dbReference>
<keyword evidence="3" id="KW-1185">Reference proteome</keyword>
<organism evidence="2 3">
    <name type="scientific">Serendipita vermifera MAFF 305830</name>
    <dbReference type="NCBI Taxonomy" id="933852"/>
    <lineage>
        <taxon>Eukaryota</taxon>
        <taxon>Fungi</taxon>
        <taxon>Dikarya</taxon>
        <taxon>Basidiomycota</taxon>
        <taxon>Agaricomycotina</taxon>
        <taxon>Agaricomycetes</taxon>
        <taxon>Sebacinales</taxon>
        <taxon>Serendipitaceae</taxon>
        <taxon>Serendipita</taxon>
    </lineage>
</organism>
<sequence length="568" mass="63845">MGFVIWKEAISYNVIYLALAIISAYLPYRLWSVRQEDRYNFAVYTAMNDLDVLERRSSRTKLAGTAVIVGGSITGLLAASVCADHFEHVVILEADEGADTEFPAAKENKIDPYGNSNYVSRRPRVAQTFAIHMYQPFALLTLRRLIPDFDEKFIKAGGRIKPRNCHPHWSGIKLGIPASCRLKGIRLPAHHNLPKEDLPNTIWCTRANLEPFLRKEILKAHPGIEFMTGTVTSLTRGDGGGIDEVIYHLKGQKDMKSMEASLVVDCTGHSKAGVKWLEHLGIGPIPQVSYDPLQRYTTVWFKLDEEKLQKLPLPEELRDKELFFYAIEDDSLGGHILWGSRGENGTIGLSFGGLGIQPEELPKTPEELKDFYRQFKAFNGEPMDDWYYDLVDFLAQDGGWEKAHYEECKIPPCVYVKYHEVVSSLPPNFVTLGDAVMRSSPIYGLGVTKGFVGAVTLAGALDKAHGRAIPGNFARNMMISLDKRTGWSWDQAKDAGYGYPTTIPCEGESLDVGASTRAATKEFFHLTTFDEEARVRFYYPRLWLYPNAIRLSPRILEMITARLAPQKA</sequence>
<evidence type="ECO:0000256" key="1">
    <source>
        <dbReference type="SAM" id="Phobius"/>
    </source>
</evidence>
<reference evidence="3" key="2">
    <citation type="submission" date="2015-01" db="EMBL/GenBank/DDBJ databases">
        <title>Evolutionary Origins and Diversification of the Mycorrhizal Mutualists.</title>
        <authorList>
            <consortium name="DOE Joint Genome Institute"/>
            <consortium name="Mycorrhizal Genomics Consortium"/>
            <person name="Kohler A."/>
            <person name="Kuo A."/>
            <person name="Nagy L.G."/>
            <person name="Floudas D."/>
            <person name="Copeland A."/>
            <person name="Barry K.W."/>
            <person name="Cichocki N."/>
            <person name="Veneault-Fourrey C."/>
            <person name="LaButti K."/>
            <person name="Lindquist E.A."/>
            <person name="Lipzen A."/>
            <person name="Lundell T."/>
            <person name="Morin E."/>
            <person name="Murat C."/>
            <person name="Riley R."/>
            <person name="Ohm R."/>
            <person name="Sun H."/>
            <person name="Tunlid A."/>
            <person name="Henrissat B."/>
            <person name="Grigoriev I.V."/>
            <person name="Hibbett D.S."/>
            <person name="Martin F."/>
        </authorList>
    </citation>
    <scope>NUCLEOTIDE SEQUENCE [LARGE SCALE GENOMIC DNA]</scope>
    <source>
        <strain evidence="3">MAFF 305830</strain>
    </source>
</reference>
<evidence type="ECO:0000313" key="2">
    <source>
        <dbReference type="EMBL" id="KIM27238.1"/>
    </source>
</evidence>